<organism evidence="9 10">
    <name type="scientific">Candidatus Paraprevotella stercoravium</name>
    <dbReference type="NCBI Taxonomy" id="2838725"/>
    <lineage>
        <taxon>Bacteria</taxon>
        <taxon>Pseudomonadati</taxon>
        <taxon>Bacteroidota</taxon>
        <taxon>Bacteroidia</taxon>
        <taxon>Bacteroidales</taxon>
        <taxon>Prevotellaceae</taxon>
        <taxon>Paraprevotella</taxon>
    </lineage>
</organism>
<feature type="transmembrane region" description="Helical" evidence="7">
    <location>
        <begin position="157"/>
        <end position="177"/>
    </location>
</feature>
<feature type="transmembrane region" description="Helical" evidence="7">
    <location>
        <begin position="129"/>
        <end position="151"/>
    </location>
</feature>
<keyword evidence="4 7" id="KW-0812">Transmembrane</keyword>
<evidence type="ECO:0000256" key="3">
    <source>
        <dbReference type="ARBA" id="ARBA00022475"/>
    </source>
</evidence>
<sequence>MTTFVIALCALVLGYLIYGSFVERVFGADPKRKTPCYTHQDGVDYIPMPTWKVYLIQFLNIAGTGPIFGAIMGILFGPAAYLWIVLGCIFGGAVHDYFSGMISIRKAGMSLPEIVGDELGGGVRQVMRAFSLVLMILVGTVFVTTPAGLLASMTPTWGFWGSATFWSVVIFIYYILATLLPIDALIGRIYPVFGGALLIMAVGVLYGLFTHDNWMPEIGDAFTNHHPNANLPIFPMLFITIACGAVSGFHATQSPMMARCIKNEKLGRRVFYGAMITEGIVAMIWAAAAIKYAGGYGQLQALLNSEGNSNPALIVNFICNDWMGTVGAVLAILGVVAAPVTSGDTAFRCARLIASDFLKFRQDTLWRRLVISLPLFVIAAVLMNINFDILWRYFAWFNQTLSIFTFWTITVWLARHQKNFYITLFPGLFMTAVCTSYILVAPEGFSLPYYWSIAGGLVVTVLLLVLFVRWYYNFKKELA</sequence>
<reference evidence="9" key="1">
    <citation type="journal article" date="2021" name="PeerJ">
        <title>Extensive microbial diversity within the chicken gut microbiome revealed by metagenomics and culture.</title>
        <authorList>
            <person name="Gilroy R."/>
            <person name="Ravi A."/>
            <person name="Getino M."/>
            <person name="Pursley I."/>
            <person name="Horton D.L."/>
            <person name="Alikhan N.F."/>
            <person name="Baker D."/>
            <person name="Gharbi K."/>
            <person name="Hall N."/>
            <person name="Watson M."/>
            <person name="Adriaenssens E.M."/>
            <person name="Foster-Nyarko E."/>
            <person name="Jarju S."/>
            <person name="Secka A."/>
            <person name="Antonio M."/>
            <person name="Oren A."/>
            <person name="Chaudhuri R.R."/>
            <person name="La Ragione R."/>
            <person name="Hildebrand F."/>
            <person name="Pallen M.J."/>
        </authorList>
    </citation>
    <scope>NUCLEOTIDE SEQUENCE</scope>
    <source>
        <strain evidence="9">G3-2149</strain>
    </source>
</reference>
<reference evidence="9" key="2">
    <citation type="submission" date="2021-04" db="EMBL/GenBank/DDBJ databases">
        <authorList>
            <person name="Gilroy R."/>
        </authorList>
    </citation>
    <scope>NUCLEOTIDE SEQUENCE</scope>
    <source>
        <strain evidence="9">G3-2149</strain>
    </source>
</reference>
<feature type="domain" description="CstA N-terminal" evidence="8">
    <location>
        <begin position="3"/>
        <end position="155"/>
    </location>
</feature>
<evidence type="ECO:0000256" key="7">
    <source>
        <dbReference type="SAM" id="Phobius"/>
    </source>
</evidence>
<feature type="transmembrane region" description="Helical" evidence="7">
    <location>
        <begin position="451"/>
        <end position="472"/>
    </location>
</feature>
<comment type="subcellular location">
    <subcellularLocation>
        <location evidence="1">Cell membrane</location>
        <topology evidence="1">Multi-pass membrane protein</topology>
    </subcellularLocation>
</comment>
<feature type="domain" description="CstA N-terminal" evidence="8">
    <location>
        <begin position="160"/>
        <end position="300"/>
    </location>
</feature>
<evidence type="ECO:0000256" key="6">
    <source>
        <dbReference type="ARBA" id="ARBA00023136"/>
    </source>
</evidence>
<keyword evidence="6 7" id="KW-0472">Membrane</keyword>
<feature type="transmembrane region" description="Helical" evidence="7">
    <location>
        <begin position="270"/>
        <end position="293"/>
    </location>
</feature>
<evidence type="ECO:0000313" key="9">
    <source>
        <dbReference type="EMBL" id="MBU3854500.1"/>
    </source>
</evidence>
<evidence type="ECO:0000259" key="8">
    <source>
        <dbReference type="Pfam" id="PF02554"/>
    </source>
</evidence>
<dbReference type="InterPro" id="IPR051605">
    <property type="entry name" value="CstA"/>
</dbReference>
<evidence type="ECO:0000256" key="5">
    <source>
        <dbReference type="ARBA" id="ARBA00022989"/>
    </source>
</evidence>
<dbReference type="InterPro" id="IPR003706">
    <property type="entry name" value="CstA_N"/>
</dbReference>
<dbReference type="PANTHER" id="PTHR30252">
    <property type="entry name" value="INNER MEMBRANE PEPTIDE TRANSPORTER"/>
    <property type="match status" value="1"/>
</dbReference>
<protein>
    <submittedName>
        <fullName evidence="9">Carbon starvation protein A</fullName>
    </submittedName>
</protein>
<dbReference type="GO" id="GO:0005886">
    <property type="term" value="C:plasma membrane"/>
    <property type="evidence" value="ECO:0007669"/>
    <property type="project" value="UniProtKB-SubCell"/>
</dbReference>
<dbReference type="AlphaFoldDB" id="A0A9E2L7T2"/>
<feature type="transmembrane region" description="Helical" evidence="7">
    <location>
        <begin position="420"/>
        <end position="439"/>
    </location>
</feature>
<feature type="transmembrane region" description="Helical" evidence="7">
    <location>
        <begin position="369"/>
        <end position="387"/>
    </location>
</feature>
<dbReference type="EMBL" id="JAHLFU010000242">
    <property type="protein sequence ID" value="MBU3854500.1"/>
    <property type="molecule type" value="Genomic_DNA"/>
</dbReference>
<feature type="transmembrane region" description="Helical" evidence="7">
    <location>
        <begin position="393"/>
        <end position="413"/>
    </location>
</feature>
<feature type="transmembrane region" description="Helical" evidence="7">
    <location>
        <begin position="313"/>
        <end position="338"/>
    </location>
</feature>
<evidence type="ECO:0000256" key="1">
    <source>
        <dbReference type="ARBA" id="ARBA00004651"/>
    </source>
</evidence>
<dbReference type="Pfam" id="PF02554">
    <property type="entry name" value="CstA"/>
    <property type="match status" value="2"/>
</dbReference>
<feature type="transmembrane region" description="Helical" evidence="7">
    <location>
        <begin position="189"/>
        <end position="209"/>
    </location>
</feature>
<accession>A0A9E2L7T2</accession>
<dbReference type="GO" id="GO:0009267">
    <property type="term" value="P:cellular response to starvation"/>
    <property type="evidence" value="ECO:0007669"/>
    <property type="project" value="InterPro"/>
</dbReference>
<name>A0A9E2L7T2_9BACT</name>
<keyword evidence="5 7" id="KW-1133">Transmembrane helix</keyword>
<comment type="caution">
    <text evidence="9">The sequence shown here is derived from an EMBL/GenBank/DDBJ whole genome shotgun (WGS) entry which is preliminary data.</text>
</comment>
<gene>
    <name evidence="9" type="ORF">H9789_11940</name>
</gene>
<keyword evidence="3" id="KW-1003">Cell membrane</keyword>
<evidence type="ECO:0000313" key="10">
    <source>
        <dbReference type="Proteomes" id="UP000823865"/>
    </source>
</evidence>
<proteinExistence type="inferred from homology"/>
<dbReference type="PANTHER" id="PTHR30252:SF4">
    <property type="entry name" value="CARBON STARVATION"/>
    <property type="match status" value="1"/>
</dbReference>
<feature type="transmembrane region" description="Helical" evidence="7">
    <location>
        <begin position="67"/>
        <end position="94"/>
    </location>
</feature>
<dbReference type="Proteomes" id="UP000823865">
    <property type="component" value="Unassembled WGS sequence"/>
</dbReference>
<evidence type="ECO:0000256" key="4">
    <source>
        <dbReference type="ARBA" id="ARBA00022692"/>
    </source>
</evidence>
<comment type="similarity">
    <text evidence="2">Belongs to the peptide transporter carbon starvation (CstA) (TC 2.A.114) family.</text>
</comment>
<feature type="transmembrane region" description="Helical" evidence="7">
    <location>
        <begin position="229"/>
        <end position="249"/>
    </location>
</feature>
<evidence type="ECO:0000256" key="2">
    <source>
        <dbReference type="ARBA" id="ARBA00007755"/>
    </source>
</evidence>